<dbReference type="CDD" id="cd13603">
    <property type="entry name" value="PBP2_TRAP_Siap_TeaA_like"/>
    <property type="match status" value="1"/>
</dbReference>
<comment type="caution">
    <text evidence="5">The sequence shown here is derived from an EMBL/GenBank/DDBJ whole genome shotgun (WGS) entry which is preliminary data.</text>
</comment>
<dbReference type="Pfam" id="PF03480">
    <property type="entry name" value="DctP"/>
    <property type="match status" value="1"/>
</dbReference>
<proteinExistence type="inferred from homology"/>
<dbReference type="PANTHER" id="PTHR33376:SF4">
    <property type="entry name" value="SIALIC ACID-BINDING PERIPLASMIC PROTEIN SIAP"/>
    <property type="match status" value="1"/>
</dbReference>
<evidence type="ECO:0000256" key="2">
    <source>
        <dbReference type="ARBA" id="ARBA00009023"/>
    </source>
</evidence>
<dbReference type="InterPro" id="IPR004682">
    <property type="entry name" value="TRAP_DctP"/>
</dbReference>
<gene>
    <name evidence="5" type="ORF">WKW80_34435</name>
</gene>
<dbReference type="Proteomes" id="UP001363010">
    <property type="component" value="Unassembled WGS sequence"/>
</dbReference>
<keyword evidence="3" id="KW-0813">Transport</keyword>
<comment type="similarity">
    <text evidence="2">Belongs to the bacterial solute-binding protein 7 family.</text>
</comment>
<evidence type="ECO:0000256" key="4">
    <source>
        <dbReference type="ARBA" id="ARBA00022729"/>
    </source>
</evidence>
<dbReference type="RefSeq" id="WP_340368067.1">
    <property type="nucleotide sequence ID" value="NZ_JBBKZV010000049.1"/>
</dbReference>
<evidence type="ECO:0000256" key="3">
    <source>
        <dbReference type="ARBA" id="ARBA00022448"/>
    </source>
</evidence>
<accession>A0ABU8WAG6</accession>
<sequence>MQELLPRRSFIQVLGTVPLIGTGLLTAGPVFAQNAKFTLKYANNLPLSHPMNIRAKEASEAIKRDTQGAVDLQIFPSGQMGSDTDMLSQVRAGAIDFMTLGGDVLSTLVPVASICSVGFAFKDYDQVWAAMDGDLGAHIREGISKAGLIAMEKSWDNGFRHVTTSNKPVNTPADLKGMKIRVPVSPLWTSLFKSLDAAPASINFSEVYSALQTKVVEGQENPLALIDAVRLYEVQKYCSLTGHIWSNYWFLANARGWNKLPKDVQNVLAKHLNAAGVNERADLVALNTKLQAQLTDKGLTFNKVDTAPFRAALQKAGFYAEWNKKYGKEAWTILEKYAGTLA</sequence>
<dbReference type="Gene3D" id="3.40.190.170">
    <property type="entry name" value="Bacterial extracellular solute-binding protein, family 7"/>
    <property type="match status" value="1"/>
</dbReference>
<reference evidence="5 6" key="1">
    <citation type="submission" date="2024-03" db="EMBL/GenBank/DDBJ databases">
        <title>Novel species of the genus Variovorax.</title>
        <authorList>
            <person name="Liu Q."/>
            <person name="Xin Y.-H."/>
        </authorList>
    </citation>
    <scope>NUCLEOTIDE SEQUENCE [LARGE SCALE GENOMIC DNA]</scope>
    <source>
        <strain evidence="5 6">KACC 18501</strain>
    </source>
</reference>
<evidence type="ECO:0000313" key="5">
    <source>
        <dbReference type="EMBL" id="MEJ8827036.1"/>
    </source>
</evidence>
<protein>
    <submittedName>
        <fullName evidence="5">TRAP transporter substrate-binding protein</fullName>
    </submittedName>
</protein>
<dbReference type="NCBIfam" id="NF037995">
    <property type="entry name" value="TRAP_S1"/>
    <property type="match status" value="1"/>
</dbReference>
<evidence type="ECO:0000256" key="1">
    <source>
        <dbReference type="ARBA" id="ARBA00004196"/>
    </source>
</evidence>
<dbReference type="PIRSF" id="PIRSF006470">
    <property type="entry name" value="DctB"/>
    <property type="match status" value="1"/>
</dbReference>
<comment type="subcellular location">
    <subcellularLocation>
        <location evidence="1">Cell envelope</location>
    </subcellularLocation>
</comment>
<dbReference type="PANTHER" id="PTHR33376">
    <property type="match status" value="1"/>
</dbReference>
<keyword evidence="4" id="KW-0732">Signal</keyword>
<evidence type="ECO:0000313" key="6">
    <source>
        <dbReference type="Proteomes" id="UP001363010"/>
    </source>
</evidence>
<dbReference type="NCBIfam" id="TIGR00787">
    <property type="entry name" value="dctP"/>
    <property type="match status" value="1"/>
</dbReference>
<name>A0ABU8WAG6_9BURK</name>
<dbReference type="InterPro" id="IPR018389">
    <property type="entry name" value="DctP_fam"/>
</dbReference>
<organism evidence="5 6">
    <name type="scientific">Variovorax humicola</name>
    <dbReference type="NCBI Taxonomy" id="1769758"/>
    <lineage>
        <taxon>Bacteria</taxon>
        <taxon>Pseudomonadati</taxon>
        <taxon>Pseudomonadota</taxon>
        <taxon>Betaproteobacteria</taxon>
        <taxon>Burkholderiales</taxon>
        <taxon>Comamonadaceae</taxon>
        <taxon>Variovorax</taxon>
    </lineage>
</organism>
<dbReference type="EMBL" id="JBBKZV010000049">
    <property type="protein sequence ID" value="MEJ8827036.1"/>
    <property type="molecule type" value="Genomic_DNA"/>
</dbReference>
<dbReference type="InterPro" id="IPR038404">
    <property type="entry name" value="TRAP_DctP_sf"/>
</dbReference>
<keyword evidence="6" id="KW-1185">Reference proteome</keyword>